<sequence length="61" mass="7146">MTRITTPLDAFMSDMLVWVETAWYLWVALGIVVLVVVVSVVVAKMRSRDYERVPHYFRQNS</sequence>
<organism evidence="2 3">
    <name type="scientific">Rhodoglobus aureus</name>
    <dbReference type="NCBI Taxonomy" id="191497"/>
    <lineage>
        <taxon>Bacteria</taxon>
        <taxon>Bacillati</taxon>
        <taxon>Actinomycetota</taxon>
        <taxon>Actinomycetes</taxon>
        <taxon>Micrococcales</taxon>
        <taxon>Microbacteriaceae</taxon>
        <taxon>Rhodoglobus</taxon>
    </lineage>
</organism>
<proteinExistence type="predicted"/>
<reference evidence="3" key="1">
    <citation type="journal article" date="2019" name="Int. J. Syst. Evol. Microbiol.">
        <title>The Global Catalogue of Microorganisms (GCM) 10K type strain sequencing project: providing services to taxonomists for standard genome sequencing and annotation.</title>
        <authorList>
            <consortium name="The Broad Institute Genomics Platform"/>
            <consortium name="The Broad Institute Genome Sequencing Center for Infectious Disease"/>
            <person name="Wu L."/>
            <person name="Ma J."/>
        </authorList>
    </citation>
    <scope>NUCLEOTIDE SEQUENCE [LARGE SCALE GENOMIC DNA]</scope>
    <source>
        <strain evidence="3">JCM 12762</strain>
    </source>
</reference>
<keyword evidence="1" id="KW-0812">Transmembrane</keyword>
<dbReference type="RefSeq" id="WP_343925434.1">
    <property type="nucleotide sequence ID" value="NZ_BAAAKW010000033.1"/>
</dbReference>
<name>A0ABP4GBT8_9MICO</name>
<evidence type="ECO:0000313" key="2">
    <source>
        <dbReference type="EMBL" id="GAA1220219.1"/>
    </source>
</evidence>
<keyword evidence="1" id="KW-1133">Transmembrane helix</keyword>
<comment type="caution">
    <text evidence="2">The sequence shown here is derived from an EMBL/GenBank/DDBJ whole genome shotgun (WGS) entry which is preliminary data.</text>
</comment>
<keyword evidence="3" id="KW-1185">Reference proteome</keyword>
<dbReference type="EMBL" id="BAAAKW010000033">
    <property type="protein sequence ID" value="GAA1220219.1"/>
    <property type="molecule type" value="Genomic_DNA"/>
</dbReference>
<protein>
    <submittedName>
        <fullName evidence="2">Uncharacterized protein</fullName>
    </submittedName>
</protein>
<keyword evidence="1" id="KW-0472">Membrane</keyword>
<gene>
    <name evidence="2" type="ORF">GCM10009655_19720</name>
</gene>
<evidence type="ECO:0000256" key="1">
    <source>
        <dbReference type="SAM" id="Phobius"/>
    </source>
</evidence>
<dbReference type="Proteomes" id="UP001500943">
    <property type="component" value="Unassembled WGS sequence"/>
</dbReference>
<evidence type="ECO:0000313" key="3">
    <source>
        <dbReference type="Proteomes" id="UP001500943"/>
    </source>
</evidence>
<feature type="transmembrane region" description="Helical" evidence="1">
    <location>
        <begin position="23"/>
        <end position="43"/>
    </location>
</feature>
<accession>A0ABP4GBT8</accession>